<dbReference type="EMBL" id="JXNT01000005">
    <property type="protein sequence ID" value="ODM19054.1"/>
    <property type="molecule type" value="Genomic_DNA"/>
</dbReference>
<evidence type="ECO:0000313" key="2">
    <source>
        <dbReference type="EMBL" id="ODM19054.1"/>
    </source>
</evidence>
<dbReference type="OrthoDB" id="4526540at2759"/>
<evidence type="ECO:0000313" key="3">
    <source>
        <dbReference type="Proteomes" id="UP000094569"/>
    </source>
</evidence>
<evidence type="ECO:0000256" key="1">
    <source>
        <dbReference type="SAM" id="MobiDB-lite"/>
    </source>
</evidence>
<feature type="compositionally biased region" description="Basic and acidic residues" evidence="1">
    <location>
        <begin position="7"/>
        <end position="18"/>
    </location>
</feature>
<dbReference type="AlphaFoldDB" id="A0A1E3BDM4"/>
<organism evidence="2 3">
    <name type="scientific">Aspergillus cristatus</name>
    <name type="common">Chinese Fuzhuan brick tea-fermentation fungus</name>
    <name type="synonym">Eurotium cristatum</name>
    <dbReference type="NCBI Taxonomy" id="573508"/>
    <lineage>
        <taxon>Eukaryota</taxon>
        <taxon>Fungi</taxon>
        <taxon>Dikarya</taxon>
        <taxon>Ascomycota</taxon>
        <taxon>Pezizomycotina</taxon>
        <taxon>Eurotiomycetes</taxon>
        <taxon>Eurotiomycetidae</taxon>
        <taxon>Eurotiales</taxon>
        <taxon>Aspergillaceae</taxon>
        <taxon>Aspergillus</taxon>
        <taxon>Aspergillus subgen. Aspergillus</taxon>
    </lineage>
</organism>
<feature type="region of interest" description="Disordered" evidence="1">
    <location>
        <begin position="1"/>
        <end position="73"/>
    </location>
</feature>
<keyword evidence="3" id="KW-1185">Reference proteome</keyword>
<dbReference type="Proteomes" id="UP000094569">
    <property type="component" value="Unassembled WGS sequence"/>
</dbReference>
<gene>
    <name evidence="2" type="ORF">SI65_05671</name>
</gene>
<comment type="caution">
    <text evidence="2">The sequence shown here is derived from an EMBL/GenBank/DDBJ whole genome shotgun (WGS) entry which is preliminary data.</text>
</comment>
<accession>A0A1E3BDM4</accession>
<protein>
    <submittedName>
        <fullName evidence="2">Uncharacterized protein</fullName>
    </submittedName>
</protein>
<name>A0A1E3BDM4_ASPCR</name>
<reference evidence="2 3" key="1">
    <citation type="journal article" date="2016" name="BMC Genomics">
        <title>Comparative genomic and transcriptomic analyses of the Fuzhuan brick tea-fermentation fungus Aspergillus cristatus.</title>
        <authorList>
            <person name="Ge Y."/>
            <person name="Wang Y."/>
            <person name="Liu Y."/>
            <person name="Tan Y."/>
            <person name="Ren X."/>
            <person name="Zhang X."/>
            <person name="Hyde K.D."/>
            <person name="Liu Y."/>
            <person name="Liu Z."/>
        </authorList>
    </citation>
    <scope>NUCLEOTIDE SEQUENCE [LARGE SCALE GENOMIC DNA]</scope>
    <source>
        <strain evidence="2 3">GZAAS20.1005</strain>
    </source>
</reference>
<sequence>MPQETQPQHKEGFVERFFEHHHHHNKDNHSGDQSKEQDQEPQHQKESEMDKLRDYYHRDEELEEQGQTYGGLM</sequence>
<feature type="compositionally biased region" description="Basic and acidic residues" evidence="1">
    <location>
        <begin position="27"/>
        <end position="60"/>
    </location>
</feature>
<proteinExistence type="predicted"/>
<dbReference type="VEuPathDB" id="FungiDB:SI65_05671"/>